<accession>A0A7W8E8K0</accession>
<sequence length="702" mass="77533">MSRTLQAFPSISRAAKVVRAELAMYPGRLSLIFRIVLACTSVMVLVMVFRIPAAALGAYYPLLLSRDSPRATRRSALRTSIACTLGAAEIILGAMLFAGSPFLHFFWLMANLFAVFYLISAMKLYDAAVALGVLIASAMTLWDTGASPATRVTLTLYTLLSILMGCAISALIETVFAQTHPSDAVLDGIQQRLILAEKLLRKGGDIDADIASLRLQLGRYATRGTGDLRELLAHSSYDNSYKSQLATVVALSGQLIELSVNLGETVRLLSPSDVVRCNSIAQNIAGIRLRLVKEEAPDWFELSGEHEHANPMLAELERNVELIAESFSDSDPTPHHHLPEPGEQQKMGIFQEDAFSNPEHLKFAIRGTLSAMACYLFYMSLGWMFLAGSVTTCILTALTNTGATRHKQLLRFAGFFLGACILGFGAQTLILPQIDSLAEYTLLFAFVMAIGAWAATSSPRLAYLGFQIVLAYDLTNLNRFTLNTSLVPARDAILGIVLGIIAMWLFFDHLWSRSATATMRAILLTAIRDVAQLDHSSDVEQRHKMRRFQAECDRINRNFDKIRTLSDLSVFESFPKNQHEIFMTHCVESFLPQLRAYLLVKTGLLQYGTTNDPQQYAELVDDVKHRSSAILLGAAYTIERYPEVFVETIDPGDRQLLYSMKQATHEAQGRGQGSSATGLRLSSSLLDLAIHVQMQLYVPPSE</sequence>
<feature type="transmembrane region" description="Helical" evidence="1">
    <location>
        <begin position="31"/>
        <end position="64"/>
    </location>
</feature>
<keyword evidence="1" id="KW-0812">Transmembrane</keyword>
<organism evidence="2 3">
    <name type="scientific">Granulicella mallensis</name>
    <dbReference type="NCBI Taxonomy" id="940614"/>
    <lineage>
        <taxon>Bacteria</taxon>
        <taxon>Pseudomonadati</taxon>
        <taxon>Acidobacteriota</taxon>
        <taxon>Terriglobia</taxon>
        <taxon>Terriglobales</taxon>
        <taxon>Acidobacteriaceae</taxon>
        <taxon>Granulicella</taxon>
    </lineage>
</organism>
<feature type="transmembrane region" description="Helical" evidence="1">
    <location>
        <begin position="437"/>
        <end position="455"/>
    </location>
</feature>
<evidence type="ECO:0000256" key="1">
    <source>
        <dbReference type="SAM" id="Phobius"/>
    </source>
</evidence>
<proteinExistence type="predicted"/>
<dbReference type="EMBL" id="JACHIO010000006">
    <property type="protein sequence ID" value="MBB5063498.1"/>
    <property type="molecule type" value="Genomic_DNA"/>
</dbReference>
<dbReference type="AlphaFoldDB" id="A0A7W8E8K0"/>
<feature type="transmembrane region" description="Helical" evidence="1">
    <location>
        <begin position="154"/>
        <end position="172"/>
    </location>
</feature>
<feature type="transmembrane region" description="Helical" evidence="1">
    <location>
        <begin position="375"/>
        <end position="397"/>
    </location>
</feature>
<dbReference type="Proteomes" id="UP000584867">
    <property type="component" value="Unassembled WGS sequence"/>
</dbReference>
<keyword evidence="1" id="KW-0472">Membrane</keyword>
<feature type="transmembrane region" description="Helical" evidence="1">
    <location>
        <begin position="409"/>
        <end position="430"/>
    </location>
</feature>
<comment type="caution">
    <text evidence="2">The sequence shown here is derived from an EMBL/GenBank/DDBJ whole genome shotgun (WGS) entry which is preliminary data.</text>
</comment>
<gene>
    <name evidence="2" type="ORF">HDF15_001840</name>
</gene>
<feature type="transmembrane region" description="Helical" evidence="1">
    <location>
        <begin position="76"/>
        <end position="96"/>
    </location>
</feature>
<name>A0A7W8E8K0_9BACT</name>
<reference evidence="2 3" key="1">
    <citation type="submission" date="2020-08" db="EMBL/GenBank/DDBJ databases">
        <title>Genomic Encyclopedia of Type Strains, Phase IV (KMG-V): Genome sequencing to study the core and pangenomes of soil and plant-associated prokaryotes.</title>
        <authorList>
            <person name="Whitman W."/>
        </authorList>
    </citation>
    <scope>NUCLEOTIDE SEQUENCE [LARGE SCALE GENOMIC DNA]</scope>
    <source>
        <strain evidence="2 3">X5P3</strain>
    </source>
</reference>
<dbReference type="RefSeq" id="WP_184254701.1">
    <property type="nucleotide sequence ID" value="NZ_JACHIO010000006.1"/>
</dbReference>
<protein>
    <submittedName>
        <fullName evidence="2">Multidrug resistance protein MdtO</fullName>
    </submittedName>
</protein>
<evidence type="ECO:0000313" key="2">
    <source>
        <dbReference type="EMBL" id="MBB5063498.1"/>
    </source>
</evidence>
<feature type="transmembrane region" description="Helical" evidence="1">
    <location>
        <begin position="492"/>
        <end position="511"/>
    </location>
</feature>
<evidence type="ECO:0000313" key="3">
    <source>
        <dbReference type="Proteomes" id="UP000584867"/>
    </source>
</evidence>
<keyword evidence="1" id="KW-1133">Transmembrane helix</keyword>